<dbReference type="OrthoDB" id="10250458at2759"/>
<keyword evidence="6" id="KW-1185">Reference proteome</keyword>
<dbReference type="PANTHER" id="PTHR19316">
    <property type="entry name" value="PROTEIN FOLDING REGULATOR"/>
    <property type="match status" value="1"/>
</dbReference>
<dbReference type="Proteomes" id="UP000807342">
    <property type="component" value="Unassembled WGS sequence"/>
</dbReference>
<feature type="domain" description="Nucleotide exchange factor Fes1" evidence="4">
    <location>
        <begin position="1"/>
        <end position="84"/>
    </location>
</feature>
<protein>
    <submittedName>
        <fullName evidence="5">Fes1-domain-containing protein</fullName>
    </submittedName>
</protein>
<evidence type="ECO:0000256" key="3">
    <source>
        <dbReference type="SAM" id="MobiDB-lite"/>
    </source>
</evidence>
<dbReference type="InterPro" id="IPR013918">
    <property type="entry name" value="Nucleotide_exch_fac_Fes1"/>
</dbReference>
<dbReference type="Pfam" id="PF08609">
    <property type="entry name" value="Fes1"/>
    <property type="match status" value="1"/>
</dbReference>
<comment type="caution">
    <text evidence="5">The sequence shown here is derived from an EMBL/GenBank/DDBJ whole genome shotgun (WGS) entry which is preliminary data.</text>
</comment>
<dbReference type="InterPro" id="IPR050693">
    <property type="entry name" value="Hsp70_NEF-Inhibitors"/>
</dbReference>
<proteinExistence type="inferred from homology"/>
<dbReference type="EMBL" id="MU151067">
    <property type="protein sequence ID" value="KAF9452832.1"/>
    <property type="molecule type" value="Genomic_DNA"/>
</dbReference>
<accession>A0A9P5XLX9</accession>
<dbReference type="SUPFAM" id="SSF48371">
    <property type="entry name" value="ARM repeat"/>
    <property type="match status" value="1"/>
</dbReference>
<name>A0A9P5XLX9_9AGAR</name>
<dbReference type="Gene3D" id="1.25.10.10">
    <property type="entry name" value="Leucine-rich Repeat Variant"/>
    <property type="match status" value="1"/>
</dbReference>
<dbReference type="InterPro" id="IPR016024">
    <property type="entry name" value="ARM-type_fold"/>
</dbReference>
<sequence length="409" mass="44051">MQSLLRWSIEHSNPQDGSAPNDTPVPNQKLDPGIIDMILGKPDAVQMKEDVTAATDVKKSEDDRLAALDHLEMLVEHIDNANDLQKLGLWQPLESLLTSPESSTEIKVQVLWVIGTAIQNNPAAQDVFLTYDPLPTLLGFLNPNSPSSTLGARAKALYALSGLLKHNAAAVAKLGKPGIDGWLKLREALQDPEISVRRKAVFLLNSLILPTAPNRTTVQHPPPPLLIASQPAIASSAETVTTHETPATTVASVTSVTARPSGSLLATSAGLGPDLHTVDEPNANDPGPIHDNSHAAHLKDPSRSDTSGISLEAFKTYGIIGAVVSAVTSPLPYGEDGDNDKPDTDFEEKSMHLFHTYGVSCHGSFLDEERSVLRQWVEKEGQGTDDLAQRWNLSTTELEALMQRLDRVG</sequence>
<dbReference type="GO" id="GO:0000774">
    <property type="term" value="F:adenyl-nucleotide exchange factor activity"/>
    <property type="evidence" value="ECO:0007669"/>
    <property type="project" value="TreeGrafter"/>
</dbReference>
<keyword evidence="2" id="KW-0677">Repeat</keyword>
<evidence type="ECO:0000256" key="2">
    <source>
        <dbReference type="ARBA" id="ARBA00022737"/>
    </source>
</evidence>
<evidence type="ECO:0000256" key="1">
    <source>
        <dbReference type="ARBA" id="ARBA00011045"/>
    </source>
</evidence>
<feature type="compositionally biased region" description="Basic and acidic residues" evidence="3">
    <location>
        <begin position="291"/>
        <end position="303"/>
    </location>
</feature>
<reference evidence="5" key="1">
    <citation type="submission" date="2020-11" db="EMBL/GenBank/DDBJ databases">
        <authorList>
            <consortium name="DOE Joint Genome Institute"/>
            <person name="Ahrendt S."/>
            <person name="Riley R."/>
            <person name="Andreopoulos W."/>
            <person name="Labutti K."/>
            <person name="Pangilinan J."/>
            <person name="Ruiz-Duenas F.J."/>
            <person name="Barrasa J.M."/>
            <person name="Sanchez-Garcia M."/>
            <person name="Camarero S."/>
            <person name="Miyauchi S."/>
            <person name="Serrano A."/>
            <person name="Linde D."/>
            <person name="Babiker R."/>
            <person name="Drula E."/>
            <person name="Ayuso-Fernandez I."/>
            <person name="Pacheco R."/>
            <person name="Padilla G."/>
            <person name="Ferreira P."/>
            <person name="Barriuso J."/>
            <person name="Kellner H."/>
            <person name="Castanera R."/>
            <person name="Alfaro M."/>
            <person name="Ramirez L."/>
            <person name="Pisabarro A.G."/>
            <person name="Kuo A."/>
            <person name="Tritt A."/>
            <person name="Lipzen A."/>
            <person name="He G."/>
            <person name="Yan M."/>
            <person name="Ng V."/>
            <person name="Cullen D."/>
            <person name="Martin F."/>
            <person name="Rosso M.-N."/>
            <person name="Henrissat B."/>
            <person name="Hibbett D."/>
            <person name="Martinez A.T."/>
            <person name="Grigoriev I.V."/>
        </authorList>
    </citation>
    <scope>NUCLEOTIDE SEQUENCE</scope>
    <source>
        <strain evidence="5">MF-IS2</strain>
    </source>
</reference>
<dbReference type="InterPro" id="IPR011989">
    <property type="entry name" value="ARM-like"/>
</dbReference>
<evidence type="ECO:0000259" key="4">
    <source>
        <dbReference type="Pfam" id="PF08609"/>
    </source>
</evidence>
<dbReference type="AlphaFoldDB" id="A0A9P5XLX9"/>
<evidence type="ECO:0000313" key="5">
    <source>
        <dbReference type="EMBL" id="KAF9452832.1"/>
    </source>
</evidence>
<gene>
    <name evidence="5" type="ORF">P691DRAFT_803118</name>
</gene>
<comment type="similarity">
    <text evidence="1">Belongs to the FES1 family.</text>
</comment>
<feature type="region of interest" description="Disordered" evidence="3">
    <location>
        <begin position="264"/>
        <end position="304"/>
    </location>
</feature>
<organism evidence="5 6">
    <name type="scientific">Macrolepiota fuliginosa MF-IS2</name>
    <dbReference type="NCBI Taxonomy" id="1400762"/>
    <lineage>
        <taxon>Eukaryota</taxon>
        <taxon>Fungi</taxon>
        <taxon>Dikarya</taxon>
        <taxon>Basidiomycota</taxon>
        <taxon>Agaricomycotina</taxon>
        <taxon>Agaricomycetes</taxon>
        <taxon>Agaricomycetidae</taxon>
        <taxon>Agaricales</taxon>
        <taxon>Agaricineae</taxon>
        <taxon>Agaricaceae</taxon>
        <taxon>Macrolepiota</taxon>
    </lineage>
</organism>
<dbReference type="GO" id="GO:0005783">
    <property type="term" value="C:endoplasmic reticulum"/>
    <property type="evidence" value="ECO:0007669"/>
    <property type="project" value="TreeGrafter"/>
</dbReference>
<dbReference type="PANTHER" id="PTHR19316:SF18">
    <property type="entry name" value="HSP70-BINDING PROTEIN 1"/>
    <property type="match status" value="1"/>
</dbReference>
<evidence type="ECO:0000313" key="6">
    <source>
        <dbReference type="Proteomes" id="UP000807342"/>
    </source>
</evidence>